<evidence type="ECO:0000313" key="1">
    <source>
        <dbReference type="EMBL" id="QHF00504.1"/>
    </source>
</evidence>
<sequence>MTQAANPAATNFDRAKAKSAVESIQKAMSGLITGYELEIGSGTFSGSELTVQLKIRIPGGVSQERTMLELECKHRGFDPDTTLKSSSYGEFNLVGYHPRRPKYPWTVQIVGGQRYKFTDEAISDAFNRLKN</sequence>
<dbReference type="RefSeq" id="WP_007250787.1">
    <property type="nucleotide sequence ID" value="NZ_CP047261.1"/>
</dbReference>
<accession>A0A8T8CBB6</accession>
<keyword evidence="1" id="KW-0614">Plasmid</keyword>
<reference evidence="1 2" key="1">
    <citation type="journal article" date="2011" name="PLoS Pathog.">
        <title>Dynamic evolution of pathogenicity revealed by sequencing and comparative genomics of 19 Pseudomonas syringae isolates.</title>
        <authorList>
            <person name="Baltrus D.A."/>
            <person name="Nishimura M.T."/>
            <person name="Romanchuk A."/>
            <person name="Chang J.H."/>
            <person name="Mukhtar M.S."/>
            <person name="Cherkis K."/>
            <person name="Roach J."/>
            <person name="Grant S.R."/>
            <person name="Jones C.D."/>
            <person name="Dangl J.L."/>
        </authorList>
    </citation>
    <scope>NUCLEOTIDE SEQUENCE [LARGE SCALE GENOMIC DNA]</scope>
    <source>
        <strain evidence="1 2">ES4326</strain>
    </source>
</reference>
<name>A0A8T8CBB6_PSEYM</name>
<organism evidence="1 2">
    <name type="scientific">Pseudomonas syringae pv. maculicola str. ES4326</name>
    <dbReference type="NCBI Taxonomy" id="629265"/>
    <lineage>
        <taxon>Bacteria</taxon>
        <taxon>Pseudomonadati</taxon>
        <taxon>Pseudomonadota</taxon>
        <taxon>Gammaproteobacteria</taxon>
        <taxon>Pseudomonadales</taxon>
        <taxon>Pseudomonadaceae</taxon>
        <taxon>Pseudomonas</taxon>
    </lineage>
</organism>
<dbReference type="Proteomes" id="UP000003811">
    <property type="component" value="Plasmid pPma4326F"/>
</dbReference>
<gene>
    <name evidence="1" type="ORF">PMA4326_028730</name>
</gene>
<evidence type="ECO:0000313" key="2">
    <source>
        <dbReference type="Proteomes" id="UP000003811"/>
    </source>
</evidence>
<protein>
    <submittedName>
        <fullName evidence="1">Uncharacterized protein</fullName>
    </submittedName>
</protein>
<geneLocation type="plasmid" evidence="1 2">
    <name>pPma4326F</name>
</geneLocation>
<proteinExistence type="predicted"/>
<dbReference type="EMBL" id="CP047261">
    <property type="protein sequence ID" value="QHF00504.1"/>
    <property type="molecule type" value="Genomic_DNA"/>
</dbReference>
<dbReference type="AlphaFoldDB" id="A0A8T8CBB6"/>